<proteinExistence type="predicted"/>
<dbReference type="EMBL" id="CP086716">
    <property type="protein sequence ID" value="WOO80946.1"/>
    <property type="molecule type" value="Genomic_DNA"/>
</dbReference>
<dbReference type="RefSeq" id="XP_062626978.1">
    <property type="nucleotide sequence ID" value="XM_062770994.1"/>
</dbReference>
<keyword evidence="5" id="KW-1185">Reference proteome</keyword>
<feature type="signal peptide" evidence="2">
    <location>
        <begin position="1"/>
        <end position="15"/>
    </location>
</feature>
<feature type="chain" id="PRO_5042122215" description="Intradiol ring-cleavage dioxygenases domain-containing protein" evidence="2">
    <location>
        <begin position="16"/>
        <end position="401"/>
    </location>
</feature>
<feature type="region of interest" description="Disordered" evidence="1">
    <location>
        <begin position="333"/>
        <end position="401"/>
    </location>
</feature>
<sequence length="401" mass="39869">MKLLLPLLLAALATAHPGEDHTHEAAERAAQLAVVGRRSLAHCAAQLQSRGVAAANAARRAALARRHARRRDLASVLATSHKSNLTGVTANTNASTLFEGKNTCILAPEVTEGPYYVTGELVRSDITESQPGVPLHLDIQVIDTNTCAPLSGVALDFWHCNATGVYSGVVANGNGNSADIANLNATFLRGIQATDADGVAAFSTIVPGHYTGRTTHIHVLAHAPGQWSLQANNTISGGASAAHVGQIFFDQDLLTDVYKLSPYSASTQTLTTNADDSIMAQEAAGVDPVIEYVLLGESLSDGLFGWIAVGINGTASKSVQAAATHGAGGGVANSGGGRGGGGGGGPGGAPPGASGASNTGAAAGSGTASGAGASAAAATTGSTSGATTGPTAGRCRPETPA</sequence>
<reference evidence="4" key="1">
    <citation type="submission" date="2023-10" db="EMBL/GenBank/DDBJ databases">
        <authorList>
            <person name="Noh H."/>
        </authorList>
    </citation>
    <scope>NUCLEOTIDE SEQUENCE</scope>
    <source>
        <strain evidence="4">DUCC4014</strain>
    </source>
</reference>
<dbReference type="CDD" id="cd03457">
    <property type="entry name" value="intradiol_dioxygenase_like"/>
    <property type="match status" value="1"/>
</dbReference>
<organism evidence="4 5">
    <name type="scientific">Vanrija pseudolonga</name>
    <dbReference type="NCBI Taxonomy" id="143232"/>
    <lineage>
        <taxon>Eukaryota</taxon>
        <taxon>Fungi</taxon>
        <taxon>Dikarya</taxon>
        <taxon>Basidiomycota</taxon>
        <taxon>Agaricomycotina</taxon>
        <taxon>Tremellomycetes</taxon>
        <taxon>Trichosporonales</taxon>
        <taxon>Trichosporonaceae</taxon>
        <taxon>Vanrija</taxon>
    </lineage>
</organism>
<evidence type="ECO:0000256" key="1">
    <source>
        <dbReference type="SAM" id="MobiDB-lite"/>
    </source>
</evidence>
<dbReference type="InterPro" id="IPR000627">
    <property type="entry name" value="Intradiol_dOase_C"/>
</dbReference>
<dbReference type="GO" id="GO:0008199">
    <property type="term" value="F:ferric iron binding"/>
    <property type="evidence" value="ECO:0007669"/>
    <property type="project" value="InterPro"/>
</dbReference>
<evidence type="ECO:0000256" key="2">
    <source>
        <dbReference type="SAM" id="SignalP"/>
    </source>
</evidence>
<dbReference type="GO" id="GO:0016702">
    <property type="term" value="F:oxidoreductase activity, acting on single donors with incorporation of molecular oxygen, incorporation of two atoms of oxygen"/>
    <property type="evidence" value="ECO:0007669"/>
    <property type="project" value="InterPro"/>
</dbReference>
<keyword evidence="2" id="KW-0732">Signal</keyword>
<evidence type="ECO:0000259" key="3">
    <source>
        <dbReference type="Pfam" id="PF00775"/>
    </source>
</evidence>
<feature type="compositionally biased region" description="Gly residues" evidence="1">
    <location>
        <begin position="333"/>
        <end position="347"/>
    </location>
</feature>
<dbReference type="PANTHER" id="PTHR34315">
    <property type="match status" value="1"/>
</dbReference>
<dbReference type="GeneID" id="87807714"/>
<dbReference type="PANTHER" id="PTHR34315:SF1">
    <property type="entry name" value="INTRADIOL RING-CLEAVAGE DIOXYGENASES DOMAIN-CONTAINING PROTEIN-RELATED"/>
    <property type="match status" value="1"/>
</dbReference>
<accession>A0AAF0YAA0</accession>
<dbReference type="Proteomes" id="UP000827549">
    <property type="component" value="Chromosome 3"/>
</dbReference>
<dbReference type="Gene3D" id="2.60.130.10">
    <property type="entry name" value="Aromatic compound dioxygenase"/>
    <property type="match status" value="1"/>
</dbReference>
<protein>
    <recommendedName>
        <fullName evidence="3">Intradiol ring-cleavage dioxygenases domain-containing protein</fullName>
    </recommendedName>
</protein>
<feature type="domain" description="Intradiol ring-cleavage dioxygenases" evidence="3">
    <location>
        <begin position="113"/>
        <end position="255"/>
    </location>
</feature>
<feature type="compositionally biased region" description="Low complexity" evidence="1">
    <location>
        <begin position="351"/>
        <end position="393"/>
    </location>
</feature>
<dbReference type="InterPro" id="IPR015889">
    <property type="entry name" value="Intradiol_dOase_core"/>
</dbReference>
<dbReference type="AlphaFoldDB" id="A0AAF0YAA0"/>
<evidence type="ECO:0000313" key="5">
    <source>
        <dbReference type="Proteomes" id="UP000827549"/>
    </source>
</evidence>
<name>A0AAF0YAA0_9TREE</name>
<gene>
    <name evidence="4" type="ORF">LOC62_03G004476</name>
</gene>
<dbReference type="Pfam" id="PF00775">
    <property type="entry name" value="Dioxygenase_C"/>
    <property type="match status" value="1"/>
</dbReference>
<evidence type="ECO:0000313" key="4">
    <source>
        <dbReference type="EMBL" id="WOO80946.1"/>
    </source>
</evidence>
<dbReference type="SUPFAM" id="SSF49482">
    <property type="entry name" value="Aromatic compound dioxygenase"/>
    <property type="match status" value="1"/>
</dbReference>